<dbReference type="RefSeq" id="WP_168615050.1">
    <property type="nucleotide sequence ID" value="NZ_BAAAOX010000013.1"/>
</dbReference>
<keyword evidence="3" id="KW-1185">Reference proteome</keyword>
<evidence type="ECO:0000256" key="1">
    <source>
        <dbReference type="SAM" id="MobiDB-lite"/>
    </source>
</evidence>
<evidence type="ECO:0000313" key="2">
    <source>
        <dbReference type="EMBL" id="QNV37087.1"/>
    </source>
</evidence>
<organism evidence="2 3">
    <name type="scientific">Rothia terrae</name>
    <dbReference type="NCBI Taxonomy" id="396015"/>
    <lineage>
        <taxon>Bacteria</taxon>
        <taxon>Bacillati</taxon>
        <taxon>Actinomycetota</taxon>
        <taxon>Actinomycetes</taxon>
        <taxon>Micrococcales</taxon>
        <taxon>Micrococcaceae</taxon>
        <taxon>Rothia</taxon>
    </lineage>
</organism>
<dbReference type="EMBL" id="CP061539">
    <property type="protein sequence ID" value="QNV37087.1"/>
    <property type="molecule type" value="Genomic_DNA"/>
</dbReference>
<accession>A0A7H2BBP1</accession>
<gene>
    <name evidence="2" type="ORF">IDM49_07440</name>
</gene>
<dbReference type="GeneID" id="96624069"/>
<name>A0A7H2BBP1_9MICC</name>
<evidence type="ECO:0000313" key="3">
    <source>
        <dbReference type="Proteomes" id="UP000516404"/>
    </source>
</evidence>
<reference evidence="2 3" key="1">
    <citation type="submission" date="2020-09" db="EMBL/GenBank/DDBJ databases">
        <title>Investigation of environmental microbes.</title>
        <authorList>
            <person name="Ou Y."/>
            <person name="Kang Q."/>
        </authorList>
    </citation>
    <scope>NUCLEOTIDE SEQUENCE [LARGE SCALE GENOMIC DNA]</scope>
    <source>
        <strain evidence="2 3">KJZ-14</strain>
    </source>
</reference>
<protein>
    <submittedName>
        <fullName evidence="2">SPOR domain-containing protein</fullName>
    </submittedName>
</protein>
<dbReference type="Proteomes" id="UP000516404">
    <property type="component" value="Chromosome"/>
</dbReference>
<sequence>MSNTPGVSQPEFWYNLETGQVEEGQQSAVTKLWGPFATREEAANAMAKAQDRNESWDNDGWNN</sequence>
<dbReference type="AlphaFoldDB" id="A0A7H2BBP1"/>
<feature type="region of interest" description="Disordered" evidence="1">
    <location>
        <begin position="43"/>
        <end position="63"/>
    </location>
</feature>
<proteinExistence type="predicted"/>
<dbReference type="KEGG" id="rter:IDM49_07440"/>